<dbReference type="SUPFAM" id="SSF53335">
    <property type="entry name" value="S-adenosyl-L-methionine-dependent methyltransferases"/>
    <property type="match status" value="1"/>
</dbReference>
<sequence>MSSVKKIGNPPWTRSEIVASIDEFSSIYANRPIRNNRNGMKAPHMFAAWFMVRKLSPDLIVESGIWKGQSTWLLEQACPKAKIVSIDLNLGYRKYISDKVVYSDKDFCEQDWSEVTDHSLVFFDDHQNAYKRLQQCKWFGFKHIIFDDNYPITRGDCYSLKKAFANAGFEPAHAQQNFTSNGLVSRILRRIARLIGLSQISIAPQYEAMMIQPNNIDSRMMQKHLYVYYEFPPVFKTSKTRFGDEWNETSYSTPEPLLDRPIKSSHDIFLDEAKSYTWICYVKLK</sequence>
<dbReference type="AlphaFoldDB" id="A0A1E3X271"/>
<dbReference type="EMBL" id="MAYW01000397">
    <property type="protein sequence ID" value="ODS29720.1"/>
    <property type="molecule type" value="Genomic_DNA"/>
</dbReference>
<comment type="caution">
    <text evidence="1">The sequence shown here is derived from an EMBL/GenBank/DDBJ whole genome shotgun (WGS) entry which is preliminary data.</text>
</comment>
<dbReference type="InterPro" id="IPR029063">
    <property type="entry name" value="SAM-dependent_MTases_sf"/>
</dbReference>
<proteinExistence type="predicted"/>
<organism evidence="1 2">
    <name type="scientific">Candidatus Scalindua rubra</name>
    <dbReference type="NCBI Taxonomy" id="1872076"/>
    <lineage>
        <taxon>Bacteria</taxon>
        <taxon>Pseudomonadati</taxon>
        <taxon>Planctomycetota</taxon>
        <taxon>Candidatus Brocadiia</taxon>
        <taxon>Candidatus Brocadiales</taxon>
        <taxon>Candidatus Scalinduaceae</taxon>
        <taxon>Candidatus Scalindua</taxon>
    </lineage>
</organism>
<dbReference type="Gene3D" id="3.40.50.150">
    <property type="entry name" value="Vaccinia Virus protein VP39"/>
    <property type="match status" value="1"/>
</dbReference>
<dbReference type="Proteomes" id="UP000094056">
    <property type="component" value="Unassembled WGS sequence"/>
</dbReference>
<gene>
    <name evidence="1" type="ORF">SCARUB_05178</name>
</gene>
<name>A0A1E3X271_9BACT</name>
<dbReference type="PANTHER" id="PTHR36362:SF1">
    <property type="entry name" value="DNA-DIRECTED RNA POLYMERASE SUBUNIT BETA"/>
    <property type="match status" value="1"/>
</dbReference>
<protein>
    <recommendedName>
        <fullName evidence="3">Class I SAM-dependent methyltransferase</fullName>
    </recommendedName>
</protein>
<dbReference type="PANTHER" id="PTHR36362">
    <property type="entry name" value="DNA-DIRECTED RNA POLYMERASE SUBUNIT BETA"/>
    <property type="match status" value="1"/>
</dbReference>
<accession>A0A1E3X271</accession>
<evidence type="ECO:0008006" key="3">
    <source>
        <dbReference type="Google" id="ProtNLM"/>
    </source>
</evidence>
<dbReference type="GO" id="GO:0012505">
    <property type="term" value="C:endomembrane system"/>
    <property type="evidence" value="ECO:0007669"/>
    <property type="project" value="TreeGrafter"/>
</dbReference>
<reference evidence="1 2" key="1">
    <citation type="submission" date="2016-07" db="EMBL/GenBank/DDBJ databases">
        <title>Draft genome of Scalindua rubra, obtained from a brine-seawater interface in the Red Sea, sheds light on salt adaptation in anammox bacteria.</title>
        <authorList>
            <person name="Speth D.R."/>
            <person name="Lagkouvardos I."/>
            <person name="Wang Y."/>
            <person name="Qian P.-Y."/>
            <person name="Dutilh B.E."/>
            <person name="Jetten M.S."/>
        </authorList>
    </citation>
    <scope>NUCLEOTIDE SEQUENCE [LARGE SCALE GENOMIC DNA]</scope>
    <source>
        <strain evidence="1">BSI-1</strain>
    </source>
</reference>
<evidence type="ECO:0000313" key="1">
    <source>
        <dbReference type="EMBL" id="ODS29720.1"/>
    </source>
</evidence>
<evidence type="ECO:0000313" key="2">
    <source>
        <dbReference type="Proteomes" id="UP000094056"/>
    </source>
</evidence>